<keyword evidence="4" id="KW-0378">Hydrolase</keyword>
<keyword evidence="5" id="KW-0326">Glycosidase</keyword>
<accession>A0A4Q1DB41</accession>
<dbReference type="Gene3D" id="3.20.20.80">
    <property type="entry name" value="Glycosidases"/>
    <property type="match status" value="1"/>
</dbReference>
<dbReference type="InterPro" id="IPR006103">
    <property type="entry name" value="Glyco_hydro_2_cat"/>
</dbReference>
<dbReference type="OrthoDB" id="9814867at2"/>
<dbReference type="RefSeq" id="WP_129002385.1">
    <property type="nucleotide sequence ID" value="NZ_SDHZ01000001.1"/>
</dbReference>
<dbReference type="PANTHER" id="PTHR46323:SF2">
    <property type="entry name" value="BETA-GALACTOSIDASE"/>
    <property type="match status" value="1"/>
</dbReference>
<dbReference type="GO" id="GO:0005990">
    <property type="term" value="P:lactose catabolic process"/>
    <property type="evidence" value="ECO:0007669"/>
    <property type="project" value="TreeGrafter"/>
</dbReference>
<evidence type="ECO:0000259" key="9">
    <source>
        <dbReference type="Pfam" id="PF02837"/>
    </source>
</evidence>
<feature type="domain" description="Glycoside hydrolase family 2 catalytic" evidence="8">
    <location>
        <begin position="339"/>
        <end position="486"/>
    </location>
</feature>
<proteinExistence type="inferred from homology"/>
<dbReference type="InterPro" id="IPR050347">
    <property type="entry name" value="Bact_Beta-galactosidase"/>
</dbReference>
<evidence type="ECO:0000256" key="5">
    <source>
        <dbReference type="ARBA" id="ARBA00023295"/>
    </source>
</evidence>
<feature type="signal peptide" evidence="6">
    <location>
        <begin position="1"/>
        <end position="23"/>
    </location>
</feature>
<comment type="catalytic activity">
    <reaction evidence="1">
        <text>Hydrolysis of terminal non-reducing beta-D-galactose residues in beta-D-galactosides.</text>
        <dbReference type="EC" id="3.2.1.23"/>
    </reaction>
</comment>
<protein>
    <recommendedName>
        <fullName evidence="3">beta-galactosidase</fullName>
        <ecNumber evidence="3">3.2.1.23</ecNumber>
    </recommendedName>
</protein>
<evidence type="ECO:0000256" key="1">
    <source>
        <dbReference type="ARBA" id="ARBA00001412"/>
    </source>
</evidence>
<feature type="chain" id="PRO_5020618209" description="beta-galactosidase" evidence="6">
    <location>
        <begin position="24"/>
        <end position="964"/>
    </location>
</feature>
<dbReference type="AlphaFoldDB" id="A0A4Q1DB41"/>
<feature type="domain" description="Glycosyl hydrolases family 2 sugar binding" evidence="9">
    <location>
        <begin position="27"/>
        <end position="220"/>
    </location>
</feature>
<keyword evidence="6" id="KW-0732">Signal</keyword>
<evidence type="ECO:0000256" key="4">
    <source>
        <dbReference type="ARBA" id="ARBA00022801"/>
    </source>
</evidence>
<dbReference type="GO" id="GO:0004565">
    <property type="term" value="F:beta-galactosidase activity"/>
    <property type="evidence" value="ECO:0007669"/>
    <property type="project" value="UniProtKB-EC"/>
</dbReference>
<dbReference type="Pfam" id="PF00703">
    <property type="entry name" value="Glyco_hydro_2"/>
    <property type="match status" value="1"/>
</dbReference>
<comment type="caution">
    <text evidence="10">The sequence shown here is derived from an EMBL/GenBank/DDBJ whole genome shotgun (WGS) entry which is preliminary data.</text>
</comment>
<gene>
    <name evidence="10" type="ORF">ESB13_07485</name>
</gene>
<dbReference type="EMBL" id="SDHZ01000001">
    <property type="protein sequence ID" value="RXK86637.1"/>
    <property type="molecule type" value="Genomic_DNA"/>
</dbReference>
<dbReference type="GO" id="GO:0009341">
    <property type="term" value="C:beta-galactosidase complex"/>
    <property type="evidence" value="ECO:0007669"/>
    <property type="project" value="TreeGrafter"/>
</dbReference>
<dbReference type="InterPro" id="IPR017853">
    <property type="entry name" value="GH"/>
</dbReference>
<evidence type="ECO:0000256" key="6">
    <source>
        <dbReference type="SAM" id="SignalP"/>
    </source>
</evidence>
<evidence type="ECO:0000256" key="3">
    <source>
        <dbReference type="ARBA" id="ARBA00012756"/>
    </source>
</evidence>
<dbReference type="Proteomes" id="UP000290545">
    <property type="component" value="Unassembled WGS sequence"/>
</dbReference>
<evidence type="ECO:0000313" key="10">
    <source>
        <dbReference type="EMBL" id="RXK86637.1"/>
    </source>
</evidence>
<dbReference type="Gene3D" id="2.60.40.10">
    <property type="entry name" value="Immunoglobulins"/>
    <property type="match status" value="1"/>
</dbReference>
<dbReference type="SUPFAM" id="SSF51445">
    <property type="entry name" value="(Trans)glycosidases"/>
    <property type="match status" value="1"/>
</dbReference>
<dbReference type="PANTHER" id="PTHR46323">
    <property type="entry name" value="BETA-GALACTOSIDASE"/>
    <property type="match status" value="1"/>
</dbReference>
<dbReference type="Gene3D" id="2.60.120.260">
    <property type="entry name" value="Galactose-binding domain-like"/>
    <property type="match status" value="1"/>
</dbReference>
<evidence type="ECO:0000256" key="2">
    <source>
        <dbReference type="ARBA" id="ARBA00007401"/>
    </source>
</evidence>
<keyword evidence="11" id="KW-1185">Reference proteome</keyword>
<dbReference type="InterPro" id="IPR013783">
    <property type="entry name" value="Ig-like_fold"/>
</dbReference>
<dbReference type="InterPro" id="IPR006104">
    <property type="entry name" value="Glyco_hydro_2_N"/>
</dbReference>
<organism evidence="10 11">
    <name type="scientific">Filimonas effusa</name>
    <dbReference type="NCBI Taxonomy" id="2508721"/>
    <lineage>
        <taxon>Bacteria</taxon>
        <taxon>Pseudomonadati</taxon>
        <taxon>Bacteroidota</taxon>
        <taxon>Chitinophagia</taxon>
        <taxon>Chitinophagales</taxon>
        <taxon>Chitinophagaceae</taxon>
        <taxon>Filimonas</taxon>
    </lineage>
</organism>
<sequence>MSKSNFKWCITVALLFLHLAAICQELSLAGRWNFEMDRDDVGIKQQWYLKQLRDSITLPGSMSQAGLGDDVGLHTKWTGTIYDSSFYFRTSMAPWRVPGNIKIPFWLTPVKHYVGAAWYQCKFTIPKDWAGKNISLQLERSHIQTTVWVDATMVGSCNSLVAPHLFTLPDNLNAGAHTLTIRVDNSIKDRNVGPDSHSVSDHTQGNWNGIVGKILLQSRPVVHMNEVQVFPDISSKKAKVVITIVNNESTPAEGRVLLNAKSVNSAKTHVPAPVAVSFAVRPGDTAAVVTELLLGEDMLLWDEFSPALYQLSLALQYKGATDYRETSFGMRQLTAGARAIEINGKKLHLRGDLNNCEFPLTGYPPMDVAGWRKVYAVAKEWGLNHFRFHSWCPPEAAFEAADEAGFYLQVEGPTWPNHGTSLGDNRFIDQYLYEETGRIMKAYGNHPSFCLFAAGNEPAGRNQVKYLQQFVEYWKAKDSRHLYTGASVAMSWPLYPGGDFMIKSGPRGLNWNKTRPETLTDYHEKIDTFKIPYITHEMGQWCAFPDFSEIPSYIGVTRARNLELFKADLERHGMGPWARDFLMASGKLQALCYKNEIEKSLRTRNSAGFQLLGLQDFPGQGTALVGVLNAMWKEKGYIHAKEWRRFCDTTVLLSRMPKFTYTNDEVFNVNLEICHHGAAPLKNIVISWRIVDENKKVFGAGTVTQNEIADTGNTALGGGYISLNLVQKASRLRLEAFIENTAIANEWDFWVYPKSVEEPSAKIYYTDTLDAKAEAVLKKGGTVFMNAAGRVVKGKEIVQYFTPVFWNTSWFKMRPPHTLGIWIDTASAAFKDFPTSYHSDLQWWEIVNNAQVMHLEDFPAGFRPLVQPIDTWFMNRKLGLLMEAKVGKGKLMICSADLFSDLANRPAARQLLYSLKRYMASNAFNPREEVHLAACRALFNTPSRETWDSFTNDTPDELKPGGHK</sequence>
<dbReference type="SUPFAM" id="SSF49785">
    <property type="entry name" value="Galactose-binding domain-like"/>
    <property type="match status" value="1"/>
</dbReference>
<dbReference type="Pfam" id="PF02837">
    <property type="entry name" value="Glyco_hydro_2_N"/>
    <property type="match status" value="1"/>
</dbReference>
<comment type="similarity">
    <text evidence="2">Belongs to the glycosyl hydrolase 2 family.</text>
</comment>
<dbReference type="InterPro" id="IPR008979">
    <property type="entry name" value="Galactose-bd-like_sf"/>
</dbReference>
<feature type="domain" description="Glycoside hydrolase family 2 immunoglobulin-like beta-sandwich" evidence="7">
    <location>
        <begin position="222"/>
        <end position="331"/>
    </location>
</feature>
<name>A0A4Q1DB41_9BACT</name>
<evidence type="ECO:0000313" key="11">
    <source>
        <dbReference type="Proteomes" id="UP000290545"/>
    </source>
</evidence>
<evidence type="ECO:0000259" key="8">
    <source>
        <dbReference type="Pfam" id="PF02836"/>
    </source>
</evidence>
<dbReference type="InterPro" id="IPR006102">
    <property type="entry name" value="Ig-like_GH2"/>
</dbReference>
<dbReference type="EC" id="3.2.1.23" evidence="3"/>
<dbReference type="Pfam" id="PF02836">
    <property type="entry name" value="Glyco_hydro_2_C"/>
    <property type="match status" value="1"/>
</dbReference>
<evidence type="ECO:0000259" key="7">
    <source>
        <dbReference type="Pfam" id="PF00703"/>
    </source>
</evidence>
<reference evidence="10 11" key="1">
    <citation type="submission" date="2019-01" db="EMBL/GenBank/DDBJ databases">
        <title>Filimonas sp. strain TTM-71.</title>
        <authorList>
            <person name="Chen W.-M."/>
        </authorList>
    </citation>
    <scope>NUCLEOTIDE SEQUENCE [LARGE SCALE GENOMIC DNA]</scope>
    <source>
        <strain evidence="10 11">TTM-71</strain>
    </source>
</reference>